<protein>
    <submittedName>
        <fullName evidence="1">Uncharacterized protein</fullName>
    </submittedName>
</protein>
<feature type="non-terminal residue" evidence="1">
    <location>
        <position position="1"/>
    </location>
</feature>
<name>A0A0F9B5M5_9ZZZZ</name>
<sequence length="66" mass="7558">YDLNLCSSKYVFATFAAAARLLTETWREMKEGKKGADSLPKQCLVEGVDDYPDDEYEMRESEKEGE</sequence>
<dbReference type="AlphaFoldDB" id="A0A0F9B5M5"/>
<dbReference type="EMBL" id="LAZR01051097">
    <property type="protein sequence ID" value="KKK85899.1"/>
    <property type="molecule type" value="Genomic_DNA"/>
</dbReference>
<proteinExistence type="predicted"/>
<gene>
    <name evidence="1" type="ORF">LCGC14_2768660</name>
</gene>
<accession>A0A0F9B5M5</accession>
<evidence type="ECO:0000313" key="1">
    <source>
        <dbReference type="EMBL" id="KKK85899.1"/>
    </source>
</evidence>
<reference evidence="1" key="1">
    <citation type="journal article" date="2015" name="Nature">
        <title>Complex archaea that bridge the gap between prokaryotes and eukaryotes.</title>
        <authorList>
            <person name="Spang A."/>
            <person name="Saw J.H."/>
            <person name="Jorgensen S.L."/>
            <person name="Zaremba-Niedzwiedzka K."/>
            <person name="Martijn J."/>
            <person name="Lind A.E."/>
            <person name="van Eijk R."/>
            <person name="Schleper C."/>
            <person name="Guy L."/>
            <person name="Ettema T.J."/>
        </authorList>
    </citation>
    <scope>NUCLEOTIDE SEQUENCE</scope>
</reference>
<comment type="caution">
    <text evidence="1">The sequence shown here is derived from an EMBL/GenBank/DDBJ whole genome shotgun (WGS) entry which is preliminary data.</text>
</comment>
<organism evidence="1">
    <name type="scientific">marine sediment metagenome</name>
    <dbReference type="NCBI Taxonomy" id="412755"/>
    <lineage>
        <taxon>unclassified sequences</taxon>
        <taxon>metagenomes</taxon>
        <taxon>ecological metagenomes</taxon>
    </lineage>
</organism>